<keyword evidence="3 4" id="KW-0460">Magnesium</keyword>
<dbReference type="Gene3D" id="1.10.600.10">
    <property type="entry name" value="Farnesyl Diphosphate Synthase"/>
    <property type="match status" value="1"/>
</dbReference>
<comment type="cofactor">
    <cofactor evidence="1 4">
        <name>Mg(2+)</name>
        <dbReference type="ChEBI" id="CHEBI:18420"/>
    </cofactor>
</comment>
<accession>A0A0B4FQT9</accession>
<dbReference type="EC" id="4.2.3.-" evidence="4"/>
<dbReference type="InterPro" id="IPR008949">
    <property type="entry name" value="Isoprenoid_synthase_dom_sf"/>
</dbReference>
<evidence type="ECO:0000256" key="3">
    <source>
        <dbReference type="ARBA" id="ARBA00022842"/>
    </source>
</evidence>
<dbReference type="SUPFAM" id="SSF48576">
    <property type="entry name" value="Terpenoid synthases"/>
    <property type="match status" value="1"/>
</dbReference>
<evidence type="ECO:0000256" key="2">
    <source>
        <dbReference type="ARBA" id="ARBA00006333"/>
    </source>
</evidence>
<keyword evidence="7" id="KW-1185">Reference proteome</keyword>
<evidence type="ECO:0000256" key="4">
    <source>
        <dbReference type="RuleBase" id="RU366034"/>
    </source>
</evidence>
<dbReference type="GO" id="GO:0046872">
    <property type="term" value="F:metal ion binding"/>
    <property type="evidence" value="ECO:0007669"/>
    <property type="project" value="UniProtKB-KW"/>
</dbReference>
<feature type="compositionally biased region" description="Basic and acidic residues" evidence="5">
    <location>
        <begin position="9"/>
        <end position="20"/>
    </location>
</feature>
<feature type="region of interest" description="Disordered" evidence="5">
    <location>
        <begin position="1"/>
        <end position="20"/>
    </location>
</feature>
<dbReference type="InterPro" id="IPR034686">
    <property type="entry name" value="Terpene_cyclase-like_2"/>
</dbReference>
<keyword evidence="4" id="KW-0456">Lyase</keyword>
<dbReference type="AlphaFoldDB" id="A0A0B4FQT9"/>
<evidence type="ECO:0000313" key="7">
    <source>
        <dbReference type="Proteomes" id="UP000031186"/>
    </source>
</evidence>
<feature type="non-terminal residue" evidence="6">
    <location>
        <position position="1"/>
    </location>
</feature>
<dbReference type="PANTHER" id="PTHR35201:SF4">
    <property type="entry name" value="BETA-PINACENE SYNTHASE-RELATED"/>
    <property type="match status" value="1"/>
</dbReference>
<dbReference type="OrthoDB" id="3004402at2759"/>
<dbReference type="Pfam" id="PF19086">
    <property type="entry name" value="Terpene_syn_C_2"/>
    <property type="match status" value="1"/>
</dbReference>
<organism evidence="6 7">
    <name type="scientific">Metarhizium anisopliae (strain ARSEF 549)</name>
    <dbReference type="NCBI Taxonomy" id="3151832"/>
    <lineage>
        <taxon>Eukaryota</taxon>
        <taxon>Fungi</taxon>
        <taxon>Dikarya</taxon>
        <taxon>Ascomycota</taxon>
        <taxon>Pezizomycotina</taxon>
        <taxon>Sordariomycetes</taxon>
        <taxon>Hypocreomycetidae</taxon>
        <taxon>Hypocreales</taxon>
        <taxon>Clavicipitaceae</taxon>
        <taxon>Metarhizium</taxon>
    </lineage>
</organism>
<dbReference type="GO" id="GO:0008299">
    <property type="term" value="P:isoprenoid biosynthetic process"/>
    <property type="evidence" value="ECO:0007669"/>
    <property type="project" value="UniProtKB-ARBA"/>
</dbReference>
<protein>
    <recommendedName>
        <fullName evidence="4">Terpene synthase</fullName>
        <ecNumber evidence="4">4.2.3.-</ecNumber>
    </recommendedName>
</protein>
<keyword evidence="4" id="KW-0479">Metal-binding</keyword>
<dbReference type="PANTHER" id="PTHR35201">
    <property type="entry name" value="TERPENE SYNTHASE"/>
    <property type="match status" value="1"/>
</dbReference>
<reference evidence="6 7" key="1">
    <citation type="journal article" date="2014" name="Proc. Natl. Acad. Sci. U.S.A.">
        <title>Trajectory and genomic determinants of fungal-pathogen speciation and host adaptation.</title>
        <authorList>
            <person name="Hu X."/>
            <person name="Xiao G."/>
            <person name="Zheng P."/>
            <person name="Shang Y."/>
            <person name="Su Y."/>
            <person name="Zhang X."/>
            <person name="Liu X."/>
            <person name="Zhan S."/>
            <person name="St Leger R.J."/>
            <person name="Wang C."/>
        </authorList>
    </citation>
    <scope>NUCLEOTIDE SEQUENCE [LARGE SCALE GENOMIC DNA]</scope>
    <source>
        <strain evidence="6 7">ARSEF 549</strain>
    </source>
</reference>
<sequence length="327" mass="37342">MFGPLSHQPEPKLFEKRSDGNEFQCPPSILSTACHPLVEEMTERVNDFFLTNWPFPDEARRRAFVAGQYARVACLAFPMANNDRIYLICVLLTIQFLIDVDAFGDLSFSQGRALAEHIAHLCRGQRLPNRAVPMEWISYNVFRDMRELDDERASHVADAVEKSMRVQTSTRRGKDMGFSQFVEYRSVDVGTLILFALIPFSMGLEPKLGEREAVRDVNANFARHFLCMNDLVGYEREVMESKAGHEEGGTLINSVSVLAAELCLSPEATKRLLWQMCREWERRHRELARDVLRGGDSPDLETYVKCLEYMMTAGEVWGLATARYQVS</sequence>
<gene>
    <name evidence="6" type="ORF">MAN_02977</name>
</gene>
<dbReference type="EMBL" id="AZNF01000003">
    <property type="protein sequence ID" value="KID68121.1"/>
    <property type="molecule type" value="Genomic_DNA"/>
</dbReference>
<proteinExistence type="inferred from homology"/>
<name>A0A0B4FQT9_METAF</name>
<dbReference type="VEuPathDB" id="FungiDB:MAN_02977"/>
<dbReference type="Proteomes" id="UP000031186">
    <property type="component" value="Unassembled WGS sequence"/>
</dbReference>
<evidence type="ECO:0000256" key="1">
    <source>
        <dbReference type="ARBA" id="ARBA00001946"/>
    </source>
</evidence>
<comment type="similarity">
    <text evidence="2 4">Belongs to the terpene synthase family.</text>
</comment>
<comment type="caution">
    <text evidence="6">The sequence shown here is derived from an EMBL/GenBank/DDBJ whole genome shotgun (WGS) entry which is preliminary data.</text>
</comment>
<evidence type="ECO:0000256" key="5">
    <source>
        <dbReference type="SAM" id="MobiDB-lite"/>
    </source>
</evidence>
<dbReference type="GO" id="GO:0010333">
    <property type="term" value="F:terpene synthase activity"/>
    <property type="evidence" value="ECO:0007669"/>
    <property type="project" value="InterPro"/>
</dbReference>
<dbReference type="HOGENOM" id="CLU_057570_0_0_1"/>
<evidence type="ECO:0000313" key="6">
    <source>
        <dbReference type="EMBL" id="KID68121.1"/>
    </source>
</evidence>